<gene>
    <name evidence="1" type="ORF">SAMN03097694_0656</name>
</gene>
<organism evidence="1 2">
    <name type="scientific">Janthinobacterium lividum</name>
    <dbReference type="NCBI Taxonomy" id="29581"/>
    <lineage>
        <taxon>Bacteria</taxon>
        <taxon>Pseudomonadati</taxon>
        <taxon>Pseudomonadota</taxon>
        <taxon>Betaproteobacteria</taxon>
        <taxon>Burkholderiales</taxon>
        <taxon>Oxalobacteraceae</taxon>
        <taxon>Janthinobacterium</taxon>
    </lineage>
</organism>
<dbReference type="EMBL" id="FPKH01000001">
    <property type="protein sequence ID" value="SFX08347.1"/>
    <property type="molecule type" value="Genomic_DNA"/>
</dbReference>
<name>A0AB38C2Q5_9BURK</name>
<accession>A0AB38C2Q5</accession>
<evidence type="ECO:0000313" key="2">
    <source>
        <dbReference type="Proteomes" id="UP000182489"/>
    </source>
</evidence>
<protein>
    <submittedName>
        <fullName evidence="1">Uncharacterized protein</fullName>
    </submittedName>
</protein>
<sequence length="96" mass="10619">MFKKRQAPPPSPTHDSEDSHCLVFIPALVTVLLHAEKTLGRPLTEPEAIAIRDNAVCMAMPVSQAEIMEAKRGYPDIVAEAVWPEWQSARLQLGQS</sequence>
<dbReference type="AlphaFoldDB" id="A0AB38C2Q5"/>
<dbReference type="Proteomes" id="UP000182489">
    <property type="component" value="Unassembled WGS sequence"/>
</dbReference>
<evidence type="ECO:0000313" key="1">
    <source>
        <dbReference type="EMBL" id="SFX08347.1"/>
    </source>
</evidence>
<reference evidence="1 2" key="1">
    <citation type="submission" date="2016-11" db="EMBL/GenBank/DDBJ databases">
        <authorList>
            <person name="Varghese N."/>
            <person name="Submissions S."/>
        </authorList>
    </citation>
    <scope>NUCLEOTIDE SEQUENCE [LARGE SCALE GENOMIC DNA]</scope>
    <source>
        <strain evidence="1 2">NFR18</strain>
    </source>
</reference>
<proteinExistence type="predicted"/>
<comment type="caution">
    <text evidence="1">The sequence shown here is derived from an EMBL/GenBank/DDBJ whole genome shotgun (WGS) entry which is preliminary data.</text>
</comment>